<dbReference type="InterPro" id="IPR009551">
    <property type="entry name" value="Wntless"/>
</dbReference>
<dbReference type="GO" id="GO:0061355">
    <property type="term" value="P:Wnt protein secretion"/>
    <property type="evidence" value="ECO:0007669"/>
    <property type="project" value="TreeGrafter"/>
</dbReference>
<evidence type="ECO:0000256" key="16">
    <source>
        <dbReference type="ARBA" id="ARBA00034104"/>
    </source>
</evidence>
<accession>A0A7R9QJ84</accession>
<feature type="domain" description="Wntless GOLD" evidence="21">
    <location>
        <begin position="74"/>
        <end position="231"/>
    </location>
</feature>
<dbReference type="GO" id="GO:0017147">
    <property type="term" value="F:Wnt-protein binding"/>
    <property type="evidence" value="ECO:0007669"/>
    <property type="project" value="InterPro"/>
</dbReference>
<proteinExistence type="inferred from homology"/>
<evidence type="ECO:0000256" key="7">
    <source>
        <dbReference type="ARBA" id="ARBA00022687"/>
    </source>
</evidence>
<gene>
    <name evidence="22" type="ORF">ONB1V03_LOCUS5619</name>
</gene>
<evidence type="ECO:0000256" key="9">
    <source>
        <dbReference type="ARBA" id="ARBA00022989"/>
    </source>
</evidence>
<feature type="transmembrane region" description="Helical" evidence="19">
    <location>
        <begin position="476"/>
        <end position="501"/>
    </location>
</feature>
<evidence type="ECO:0000256" key="15">
    <source>
        <dbReference type="ARBA" id="ARBA00025880"/>
    </source>
</evidence>
<keyword evidence="8 19" id="KW-0812">Transmembrane</keyword>
<evidence type="ECO:0000259" key="20">
    <source>
        <dbReference type="Pfam" id="PF06664"/>
    </source>
</evidence>
<dbReference type="GO" id="GO:0000139">
    <property type="term" value="C:Golgi membrane"/>
    <property type="evidence" value="ECO:0007669"/>
    <property type="project" value="UniProtKB-SubCell"/>
</dbReference>
<dbReference type="OrthoDB" id="5804250at2759"/>
<keyword evidence="10" id="KW-0333">Golgi apparatus</keyword>
<dbReference type="GO" id="GO:0042734">
    <property type="term" value="C:presynaptic membrane"/>
    <property type="evidence" value="ECO:0007669"/>
    <property type="project" value="UniProtKB-SubCell"/>
</dbReference>
<evidence type="ECO:0000259" key="21">
    <source>
        <dbReference type="Pfam" id="PF21883"/>
    </source>
</evidence>
<evidence type="ECO:0000256" key="13">
    <source>
        <dbReference type="ARBA" id="ARBA00023273"/>
    </source>
</evidence>
<dbReference type="GO" id="GO:0005789">
    <property type="term" value="C:endoplasmic reticulum membrane"/>
    <property type="evidence" value="ECO:0007669"/>
    <property type="project" value="UniProtKB-SubCell"/>
</dbReference>
<dbReference type="Proteomes" id="UP000728032">
    <property type="component" value="Unassembled WGS sequence"/>
</dbReference>
<dbReference type="EMBL" id="CAJPVJ010002297">
    <property type="protein sequence ID" value="CAG2166091.1"/>
    <property type="molecule type" value="Genomic_DNA"/>
</dbReference>
<keyword evidence="6" id="KW-0217">Developmental protein</keyword>
<name>A0A7R9QJ84_9ACAR</name>
<evidence type="ECO:0000256" key="6">
    <source>
        <dbReference type="ARBA" id="ARBA00022473"/>
    </source>
</evidence>
<dbReference type="Pfam" id="PF21883">
    <property type="entry name" value="WLS_GOLD"/>
    <property type="match status" value="1"/>
</dbReference>
<dbReference type="GO" id="GO:0010008">
    <property type="term" value="C:endosome membrane"/>
    <property type="evidence" value="ECO:0007669"/>
    <property type="project" value="UniProtKB-SubCell"/>
</dbReference>
<evidence type="ECO:0000256" key="10">
    <source>
        <dbReference type="ARBA" id="ARBA00023034"/>
    </source>
</evidence>
<dbReference type="GO" id="GO:0045211">
    <property type="term" value="C:postsynaptic membrane"/>
    <property type="evidence" value="ECO:0007669"/>
    <property type="project" value="UniProtKB-SubCell"/>
</dbReference>
<keyword evidence="23" id="KW-1185">Reference proteome</keyword>
<evidence type="ECO:0000256" key="3">
    <source>
        <dbReference type="ARBA" id="ARBA00004653"/>
    </source>
</evidence>
<comment type="subcellular location">
    <subcellularLocation>
        <location evidence="2">Endoplasmic reticulum membrane</location>
        <topology evidence="2">Multi-pass membrane protein</topology>
    </subcellularLocation>
    <subcellularLocation>
        <location evidence="1">Endosome membrane</location>
        <topology evidence="1">Multi-pass membrane protein</topology>
    </subcellularLocation>
    <subcellularLocation>
        <location evidence="3">Golgi apparatus membrane</location>
        <topology evidence="3">Multi-pass membrane protein</topology>
    </subcellularLocation>
    <subcellularLocation>
        <location evidence="16">Postsynaptic cell membrane</location>
        <topology evidence="16">Multi-pass membrane protein</topology>
    </subcellularLocation>
    <subcellularLocation>
        <location evidence="17">Presynaptic cell membrane</location>
        <topology evidence="17">Multi-pass membrane protein</topology>
    </subcellularLocation>
</comment>
<protein>
    <recommendedName>
        <fullName evidence="5">Protein wntless</fullName>
    </recommendedName>
</protein>
<evidence type="ECO:0000256" key="2">
    <source>
        <dbReference type="ARBA" id="ARBA00004477"/>
    </source>
</evidence>
<feature type="transmembrane region" description="Helical" evidence="19">
    <location>
        <begin position="437"/>
        <end position="456"/>
    </location>
</feature>
<feature type="domain" description="Wntless-like transmembrane" evidence="20">
    <location>
        <begin position="232"/>
        <end position="505"/>
    </location>
</feature>
<comment type="similarity">
    <text evidence="4">Belongs to the wntless family.</text>
</comment>
<feature type="compositionally biased region" description="Basic and acidic residues" evidence="18">
    <location>
        <begin position="526"/>
        <end position="535"/>
    </location>
</feature>
<evidence type="ECO:0000256" key="17">
    <source>
        <dbReference type="ARBA" id="ARBA00034107"/>
    </source>
</evidence>
<evidence type="ECO:0000256" key="12">
    <source>
        <dbReference type="ARBA" id="ARBA00023257"/>
    </source>
</evidence>
<evidence type="ECO:0000256" key="4">
    <source>
        <dbReference type="ARBA" id="ARBA00008148"/>
    </source>
</evidence>
<feature type="transmembrane region" description="Helical" evidence="19">
    <location>
        <begin position="270"/>
        <end position="289"/>
    </location>
</feature>
<dbReference type="GO" id="GO:0016055">
    <property type="term" value="P:Wnt signaling pathway"/>
    <property type="evidence" value="ECO:0007669"/>
    <property type="project" value="UniProtKB-KW"/>
</dbReference>
<evidence type="ECO:0000313" key="22">
    <source>
        <dbReference type="EMBL" id="CAD7646226.1"/>
    </source>
</evidence>
<evidence type="ECO:0000256" key="11">
    <source>
        <dbReference type="ARBA" id="ARBA00023136"/>
    </source>
</evidence>
<dbReference type="InterPro" id="IPR053936">
    <property type="entry name" value="WLS_GOLD"/>
</dbReference>
<feature type="transmembrane region" description="Helical" evidence="19">
    <location>
        <begin position="16"/>
        <end position="36"/>
    </location>
</feature>
<dbReference type="AlphaFoldDB" id="A0A7R9QJ84"/>
<evidence type="ECO:0000313" key="23">
    <source>
        <dbReference type="Proteomes" id="UP000728032"/>
    </source>
</evidence>
<feature type="transmembrane region" description="Helical" evidence="19">
    <location>
        <begin position="309"/>
        <end position="329"/>
    </location>
</feature>
<feature type="transmembrane region" description="Helical" evidence="19">
    <location>
        <begin position="238"/>
        <end position="258"/>
    </location>
</feature>
<dbReference type="InterPro" id="IPR047843">
    <property type="entry name" value="WLS-like_TM"/>
</dbReference>
<dbReference type="GO" id="GO:0006886">
    <property type="term" value="P:intracellular protein transport"/>
    <property type="evidence" value="ECO:0007669"/>
    <property type="project" value="TreeGrafter"/>
</dbReference>
<dbReference type="PANTHER" id="PTHR13449:SF2">
    <property type="entry name" value="PROTEIN WNTLESS HOMOLOG"/>
    <property type="match status" value="1"/>
</dbReference>
<evidence type="ECO:0000256" key="5">
    <source>
        <dbReference type="ARBA" id="ARBA00015887"/>
    </source>
</evidence>
<evidence type="ECO:0000256" key="1">
    <source>
        <dbReference type="ARBA" id="ARBA00004337"/>
    </source>
</evidence>
<keyword evidence="12" id="KW-0628">Postsynaptic cell membrane</keyword>
<feature type="transmembrane region" description="Helical" evidence="19">
    <location>
        <begin position="380"/>
        <end position="407"/>
    </location>
</feature>
<comment type="function">
    <text evidence="14">A segment polarity gene required for wingless (wg)-dependent patterning processes, acting in both wg-sending cells and wg-target cells. In non-neuronal cells wls directs wg secretion. The wls traffic loop encompasses the Golgi, the cell surface, an endocytic compartment and a retrograde route leading back to the Golgi, and involves clathrin-mediated endocytosis and the retromer complex (a conserved protein complex consisting of Vps35 and Vps26). In neuronal cells (the larval motorneuron NMJ), the wg signal moves across the synapse via the release of wls-containing exosome-like vesicles. Postsynaptic wls is required for the trafficking of fz2 through the fz2-interacting protein Grip.</text>
</comment>
<dbReference type="PANTHER" id="PTHR13449">
    <property type="entry name" value="INTEGRAL MEMBRANE PROTEIN GPR177"/>
    <property type="match status" value="1"/>
</dbReference>
<organism evidence="22">
    <name type="scientific">Oppiella nova</name>
    <dbReference type="NCBI Taxonomy" id="334625"/>
    <lineage>
        <taxon>Eukaryota</taxon>
        <taxon>Metazoa</taxon>
        <taxon>Ecdysozoa</taxon>
        <taxon>Arthropoda</taxon>
        <taxon>Chelicerata</taxon>
        <taxon>Arachnida</taxon>
        <taxon>Acari</taxon>
        <taxon>Acariformes</taxon>
        <taxon>Sarcoptiformes</taxon>
        <taxon>Oribatida</taxon>
        <taxon>Brachypylina</taxon>
        <taxon>Oppioidea</taxon>
        <taxon>Oppiidae</taxon>
        <taxon>Oppiella</taxon>
    </lineage>
</organism>
<evidence type="ECO:0000256" key="8">
    <source>
        <dbReference type="ARBA" id="ARBA00022692"/>
    </source>
</evidence>
<feature type="compositionally biased region" description="Polar residues" evidence="18">
    <location>
        <begin position="536"/>
        <end position="547"/>
    </location>
</feature>
<keyword evidence="9 19" id="KW-1133">Transmembrane helix</keyword>
<keyword evidence="12" id="KW-0770">Synapse</keyword>
<keyword evidence="11 19" id="KW-0472">Membrane</keyword>
<evidence type="ECO:0000256" key="18">
    <source>
        <dbReference type="SAM" id="MobiDB-lite"/>
    </source>
</evidence>
<keyword evidence="13" id="KW-0966">Cell projection</keyword>
<comment type="subunit">
    <text evidence="15">Interacts with wg; in the Golgi. Interacts with Vps35, a component of the retromer complex; wls stability is regulated by Vps35.</text>
</comment>
<reference evidence="22" key="1">
    <citation type="submission" date="2020-11" db="EMBL/GenBank/DDBJ databases">
        <authorList>
            <person name="Tran Van P."/>
        </authorList>
    </citation>
    <scope>NUCLEOTIDE SEQUENCE</scope>
</reference>
<dbReference type="Pfam" id="PF06664">
    <property type="entry name" value="WLS-like_TM"/>
    <property type="match status" value="1"/>
</dbReference>
<feature type="transmembrane region" description="Helical" evidence="19">
    <location>
        <begin position="341"/>
        <end position="360"/>
    </location>
</feature>
<dbReference type="EMBL" id="OC917122">
    <property type="protein sequence ID" value="CAD7646226.1"/>
    <property type="molecule type" value="Genomic_DNA"/>
</dbReference>
<evidence type="ECO:0000256" key="19">
    <source>
        <dbReference type="SAM" id="Phobius"/>
    </source>
</evidence>
<feature type="region of interest" description="Disordered" evidence="18">
    <location>
        <begin position="526"/>
        <end position="549"/>
    </location>
</feature>
<sequence length="563" mass="64965">MSGTILENLSNKKLSIVLSIILVIQLISFFIGAFIAPAPSSTEQILAIKCLAQNPNELSIPRDAVTPNQVQPKNCLKIDEDSSTQSGITFAYQLPLPREGFQLDYSRWQQNLLTILIPEVLYDSRMERHSKIDVDEHINSTVQMRIRLAVRNIGDKDWKLYAQKDSLKRTISCQIDANKRIHGYKYDCDLIQLFELQSLYYDYYLINLQFVSNDSVNFGFMSDLLLVEIHQNGGFTKIWLLMKTLFTLITLLTLMWFTKRLQQLHRETTLLEKTLIVLGCAITQLNIPLEFLSLWFDIEFMSFLCDLRQGIFHCALLSFWIIFIGEHLLDGIHRSRLSSYYKQLSVVLIAYIALFIFDLSERGIQWFDPFFTIWEVDSRFALIFIITASIASIGYFMFLCFHIWLAFRNISSKQSSLPSMSSTRRLLYQGIIYRFKFLLLATLICAASTVVAYIMGQVTEDQWHWEDSTDSFIAPLQWTSAMFTTVYALWNCYVITLLILYAPSHKELGTNVDSMSEEIEFNRLTEHDENNEKTENLNATGGDTSPASDMRLLQQLATKSSID</sequence>
<keyword evidence="7" id="KW-0879">Wnt signaling pathway</keyword>
<evidence type="ECO:0000256" key="14">
    <source>
        <dbReference type="ARBA" id="ARBA00025339"/>
    </source>
</evidence>